<dbReference type="Proteomes" id="UP001190700">
    <property type="component" value="Unassembled WGS sequence"/>
</dbReference>
<gene>
    <name evidence="2" type="ORF">CYMTET_55531</name>
</gene>
<feature type="region of interest" description="Disordered" evidence="1">
    <location>
        <begin position="25"/>
        <end position="53"/>
    </location>
</feature>
<protein>
    <submittedName>
        <fullName evidence="2">Uncharacterized protein</fullName>
    </submittedName>
</protein>
<evidence type="ECO:0000256" key="1">
    <source>
        <dbReference type="SAM" id="MobiDB-lite"/>
    </source>
</evidence>
<organism evidence="2 3">
    <name type="scientific">Cymbomonas tetramitiformis</name>
    <dbReference type="NCBI Taxonomy" id="36881"/>
    <lineage>
        <taxon>Eukaryota</taxon>
        <taxon>Viridiplantae</taxon>
        <taxon>Chlorophyta</taxon>
        <taxon>Pyramimonadophyceae</taxon>
        <taxon>Pyramimonadales</taxon>
        <taxon>Pyramimonadaceae</taxon>
        <taxon>Cymbomonas</taxon>
    </lineage>
</organism>
<reference evidence="2 3" key="1">
    <citation type="journal article" date="2015" name="Genome Biol. Evol.">
        <title>Comparative Genomics of a Bacterivorous Green Alga Reveals Evolutionary Causalities and Consequences of Phago-Mixotrophic Mode of Nutrition.</title>
        <authorList>
            <person name="Burns J.A."/>
            <person name="Paasch A."/>
            <person name="Narechania A."/>
            <person name="Kim E."/>
        </authorList>
    </citation>
    <scope>NUCLEOTIDE SEQUENCE [LARGE SCALE GENOMIC DNA]</scope>
    <source>
        <strain evidence="2 3">PLY_AMNH</strain>
    </source>
</reference>
<dbReference type="AlphaFoldDB" id="A0AAE0EMR1"/>
<evidence type="ECO:0000313" key="2">
    <source>
        <dbReference type="EMBL" id="KAK3234218.1"/>
    </source>
</evidence>
<accession>A0AAE0EMR1</accession>
<feature type="region of interest" description="Disordered" evidence="1">
    <location>
        <begin position="357"/>
        <end position="383"/>
    </location>
</feature>
<dbReference type="EMBL" id="LGRX02035541">
    <property type="protein sequence ID" value="KAK3234218.1"/>
    <property type="molecule type" value="Genomic_DNA"/>
</dbReference>
<proteinExistence type="predicted"/>
<feature type="compositionally biased region" description="Low complexity" evidence="1">
    <location>
        <begin position="32"/>
        <end position="48"/>
    </location>
</feature>
<sequence length="383" mass="42884">MVFTRQKAGASRQLFTVDKSVRLDDNIRGKPTDPTTPVAAPPVATSSDTAGQKAARERYEAVTKLVQTIYDERRDKSIAKDIRSDVLGAKDIRFRASDKDKVRLGASVRRLTTEFETARLGVDVFDFNDEYIEVHPKVNALLYHILTLVIEPDSLASTVLGGSSAEDRDGRRSLVDLIKFTVRQALYRSVDCQGLYRQLEYPAREDPRPILEEEQRLVLENEEEDRKPTEASRRTRMFKMLDKKFYRHLREKYAVPADLAKVSFIGLAFEIVEVYLSWCEEEDEEGPGSAAYSGGERGASRSVGIERDGGDDRAPASILRRLAECEVRLQEAEARRAADQKKISDLKYLMRNGNGELSQATTRRPGGFRPGGGPLVPGGTALQ</sequence>
<feature type="region of interest" description="Disordered" evidence="1">
    <location>
        <begin position="285"/>
        <end position="312"/>
    </location>
</feature>
<comment type="caution">
    <text evidence="2">The sequence shown here is derived from an EMBL/GenBank/DDBJ whole genome shotgun (WGS) entry which is preliminary data.</text>
</comment>
<keyword evidence="3" id="KW-1185">Reference proteome</keyword>
<evidence type="ECO:0000313" key="3">
    <source>
        <dbReference type="Proteomes" id="UP001190700"/>
    </source>
</evidence>
<name>A0AAE0EMR1_9CHLO</name>